<feature type="region of interest" description="Disordered" evidence="7">
    <location>
        <begin position="176"/>
        <end position="339"/>
    </location>
</feature>
<feature type="region of interest" description="Disordered" evidence="7">
    <location>
        <begin position="1"/>
        <end position="91"/>
    </location>
</feature>
<feature type="compositionally biased region" description="Acidic residues" evidence="7">
    <location>
        <begin position="268"/>
        <end position="277"/>
    </location>
</feature>
<feature type="domain" description="Chromosome segregation in meiosis protein 3" evidence="8">
    <location>
        <begin position="101"/>
        <end position="180"/>
    </location>
</feature>
<protein>
    <recommendedName>
        <fullName evidence="6">TIMELESS-interacting protein</fullName>
    </recommendedName>
</protein>
<evidence type="ECO:0000256" key="1">
    <source>
        <dbReference type="ARBA" id="ARBA00004123"/>
    </source>
</evidence>
<dbReference type="GO" id="GO:0000076">
    <property type="term" value="P:DNA replication checkpoint signaling"/>
    <property type="evidence" value="ECO:0007669"/>
    <property type="project" value="UniProtKB-UniRule"/>
</dbReference>
<evidence type="ECO:0000313" key="10">
    <source>
        <dbReference type="Proteomes" id="UP001174909"/>
    </source>
</evidence>
<feature type="compositionally biased region" description="Gly residues" evidence="7">
    <location>
        <begin position="59"/>
        <end position="68"/>
    </location>
</feature>
<keyword evidence="4 6" id="KW-0539">Nucleus</keyword>
<accession>A0AA35TMU0</accession>
<comment type="subcellular location">
    <subcellularLocation>
        <location evidence="1 6">Nucleus</location>
    </subcellularLocation>
</comment>
<evidence type="ECO:0000256" key="4">
    <source>
        <dbReference type="ARBA" id="ARBA00023242"/>
    </source>
</evidence>
<dbReference type="GO" id="GO:0003677">
    <property type="term" value="F:DNA binding"/>
    <property type="evidence" value="ECO:0007669"/>
    <property type="project" value="TreeGrafter"/>
</dbReference>
<feature type="compositionally biased region" description="Polar residues" evidence="7">
    <location>
        <begin position="255"/>
        <end position="265"/>
    </location>
</feature>
<evidence type="ECO:0000256" key="5">
    <source>
        <dbReference type="ARBA" id="ARBA00023306"/>
    </source>
</evidence>
<dbReference type="EMBL" id="CASHTH010003874">
    <property type="protein sequence ID" value="CAI8050524.1"/>
    <property type="molecule type" value="Genomic_DNA"/>
</dbReference>
<dbReference type="Pfam" id="PF07962">
    <property type="entry name" value="Swi3"/>
    <property type="match status" value="1"/>
</dbReference>
<dbReference type="GO" id="GO:0031297">
    <property type="term" value="P:replication fork processing"/>
    <property type="evidence" value="ECO:0007669"/>
    <property type="project" value="UniProtKB-UniRule"/>
</dbReference>
<feature type="compositionally biased region" description="Basic and acidic residues" evidence="7">
    <location>
        <begin position="320"/>
        <end position="335"/>
    </location>
</feature>
<dbReference type="GO" id="GO:0043111">
    <property type="term" value="P:replication fork arrest"/>
    <property type="evidence" value="ECO:0007669"/>
    <property type="project" value="TreeGrafter"/>
</dbReference>
<dbReference type="Proteomes" id="UP001174909">
    <property type="component" value="Unassembled WGS sequence"/>
</dbReference>
<reference evidence="9" key="1">
    <citation type="submission" date="2023-03" db="EMBL/GenBank/DDBJ databases">
        <authorList>
            <person name="Steffen K."/>
            <person name="Cardenas P."/>
        </authorList>
    </citation>
    <scope>NUCLEOTIDE SEQUENCE</scope>
</reference>
<dbReference type="AlphaFoldDB" id="A0AA35TMU0"/>
<comment type="function">
    <text evidence="6">Plays an important role in the control of DNA replication and the maintenance of replication fork stability.</text>
</comment>
<dbReference type="GO" id="GO:0031298">
    <property type="term" value="C:replication fork protection complex"/>
    <property type="evidence" value="ECO:0007669"/>
    <property type="project" value="TreeGrafter"/>
</dbReference>
<evidence type="ECO:0000313" key="9">
    <source>
        <dbReference type="EMBL" id="CAI8050524.1"/>
    </source>
</evidence>
<feature type="compositionally biased region" description="Acidic residues" evidence="7">
    <location>
        <begin position="190"/>
        <end position="199"/>
    </location>
</feature>
<proteinExistence type="inferred from homology"/>
<keyword evidence="5 6" id="KW-0131">Cell cycle</keyword>
<feature type="compositionally biased region" description="Polar residues" evidence="7">
    <location>
        <begin position="206"/>
        <end position="229"/>
    </location>
</feature>
<name>A0AA35TMU0_GEOBA</name>
<keyword evidence="10" id="KW-1185">Reference proteome</keyword>
<evidence type="ECO:0000256" key="3">
    <source>
        <dbReference type="ARBA" id="ARBA00022763"/>
    </source>
</evidence>
<organism evidence="9 10">
    <name type="scientific">Geodia barretti</name>
    <name type="common">Barrett's horny sponge</name>
    <dbReference type="NCBI Taxonomy" id="519541"/>
    <lineage>
        <taxon>Eukaryota</taxon>
        <taxon>Metazoa</taxon>
        <taxon>Porifera</taxon>
        <taxon>Demospongiae</taxon>
        <taxon>Heteroscleromorpha</taxon>
        <taxon>Tetractinellida</taxon>
        <taxon>Astrophorina</taxon>
        <taxon>Geodiidae</taxon>
        <taxon>Geodia</taxon>
    </lineage>
</organism>
<keyword evidence="3 6" id="KW-0227">DNA damage</keyword>
<comment type="similarity">
    <text evidence="2 6">Belongs to the CSM3 family.</text>
</comment>
<comment type="caution">
    <text evidence="9">The sequence shown here is derived from an EMBL/GenBank/DDBJ whole genome shotgun (WGS) entry which is preliminary data.</text>
</comment>
<evidence type="ECO:0000256" key="6">
    <source>
        <dbReference type="RuleBase" id="RU366049"/>
    </source>
</evidence>
<gene>
    <name evidence="9" type="ORF">GBAR_LOCUS27738</name>
</gene>
<dbReference type="InterPro" id="IPR040038">
    <property type="entry name" value="TIPIN/Csm3/Swi3"/>
</dbReference>
<dbReference type="PANTHER" id="PTHR13220:SF11">
    <property type="entry name" value="TIMELESS-INTERACTING PROTEIN"/>
    <property type="match status" value="1"/>
</dbReference>
<dbReference type="PANTHER" id="PTHR13220">
    <property type="entry name" value="TIMELESS INTERACTING-RELATED"/>
    <property type="match status" value="1"/>
</dbReference>
<feature type="compositionally biased region" description="Basic and acidic residues" evidence="7">
    <location>
        <begin position="278"/>
        <end position="293"/>
    </location>
</feature>
<sequence length="370" mass="41433">MELSPRHSDDWEDEEEGEPLFADDVVNSDEEDPPPLPPPMPSLSQLPQHHPHTPAGVRGARGGGGGVGDWSDVQGTPATGGADQGSGDQAIQKKRAPILTLTIDRIFSEKGLSRIEKEFPKLKFKGKGHEVGDLSYLMQQYEHWANALYPKLTFKDVTDRIEKLATKKEFKSQLIQMRRRWARGPTPPIPDDDDSDDIANNDRHGNNSSTNHHPGNSPTNEGSGELQLNSERDVSKNRSSTTSDHESKDEPQNDDPPSNGRNLPTNREEEEIDEYDELLMRESEILREGEERRTRKRERGSDSSDQDEEKVTQQGPGTEGSREPMKREGDKRLRLSCEPPDLLDDMLAEEEEFMDESSLIGQVPPPGFDA</sequence>
<dbReference type="InterPro" id="IPR012923">
    <property type="entry name" value="Csm3"/>
</dbReference>
<evidence type="ECO:0000256" key="7">
    <source>
        <dbReference type="SAM" id="MobiDB-lite"/>
    </source>
</evidence>
<evidence type="ECO:0000256" key="2">
    <source>
        <dbReference type="ARBA" id="ARBA00006075"/>
    </source>
</evidence>
<evidence type="ECO:0000259" key="8">
    <source>
        <dbReference type="Pfam" id="PF07962"/>
    </source>
</evidence>
<dbReference type="GO" id="GO:0006974">
    <property type="term" value="P:DNA damage response"/>
    <property type="evidence" value="ECO:0007669"/>
    <property type="project" value="UniProtKB-KW"/>
</dbReference>